<dbReference type="Pfam" id="PF07737">
    <property type="entry name" value="ATLF"/>
    <property type="match status" value="1"/>
</dbReference>
<feature type="region of interest" description="Disordered" evidence="1">
    <location>
        <begin position="1"/>
        <end position="27"/>
    </location>
</feature>
<reference evidence="3" key="1">
    <citation type="journal article" date="2014" name="Int. J. Syst. Evol. Microbiol.">
        <title>Complete genome sequence of Corynebacterium casei LMG S-19264T (=DSM 44701T), isolated from a smear-ripened cheese.</title>
        <authorList>
            <consortium name="US DOE Joint Genome Institute (JGI-PGF)"/>
            <person name="Walter F."/>
            <person name="Albersmeier A."/>
            <person name="Kalinowski J."/>
            <person name="Ruckert C."/>
        </authorList>
    </citation>
    <scope>NUCLEOTIDE SEQUENCE</scope>
    <source>
        <strain evidence="3">CGMCC 1.15725</strain>
    </source>
</reference>
<feature type="domain" description="Anthrax toxin lethal/endema factor N-/C-terminal" evidence="2">
    <location>
        <begin position="42"/>
        <end position="147"/>
    </location>
</feature>
<proteinExistence type="predicted"/>
<accession>A0A8J2YV90</accession>
<dbReference type="InterPro" id="IPR014781">
    <property type="entry name" value="Anthrax_toxin_lethal/edema_N/C"/>
</dbReference>
<dbReference type="EMBL" id="BMJQ01000007">
    <property type="protein sequence ID" value="GGF22686.1"/>
    <property type="molecule type" value="Genomic_DNA"/>
</dbReference>
<evidence type="ECO:0000259" key="2">
    <source>
        <dbReference type="Pfam" id="PF07737"/>
    </source>
</evidence>
<dbReference type="InterPro" id="IPR024079">
    <property type="entry name" value="MetalloPept_cat_dom_sf"/>
</dbReference>
<sequence>MRRPAEARTIDSGTVQGPGGYEPADIGPTHFAVESAGGDPGKIEAALAKLPDGALIDIYGAGTKIAAVGNSVQDYFKDWGASGPRGWSDGSGWSVVPGVFDPTSKTVVIATSDRFPNGSVNLALHEIGHSYDFAMGGLSNSPDFAEACEAAKGGLSPYFLQPGSAGR</sequence>
<keyword evidence="4" id="KW-1185">Reference proteome</keyword>
<name>A0A8J2YV90_9PROT</name>
<evidence type="ECO:0000313" key="4">
    <source>
        <dbReference type="Proteomes" id="UP000646365"/>
    </source>
</evidence>
<dbReference type="SUPFAM" id="SSF55486">
    <property type="entry name" value="Metalloproteases ('zincins'), catalytic domain"/>
    <property type="match status" value="1"/>
</dbReference>
<dbReference type="AlphaFoldDB" id="A0A8J2YV90"/>
<protein>
    <recommendedName>
        <fullName evidence="2">Anthrax toxin lethal/endema factor N-/C-terminal domain-containing protein</fullName>
    </recommendedName>
</protein>
<dbReference type="RefSeq" id="WP_407648405.1">
    <property type="nucleotide sequence ID" value="NZ_BMJQ01000007.1"/>
</dbReference>
<evidence type="ECO:0000256" key="1">
    <source>
        <dbReference type="SAM" id="MobiDB-lite"/>
    </source>
</evidence>
<evidence type="ECO:0000313" key="3">
    <source>
        <dbReference type="EMBL" id="GGF22686.1"/>
    </source>
</evidence>
<dbReference type="Gene3D" id="3.40.390.10">
    <property type="entry name" value="Collagenase (Catalytic Domain)"/>
    <property type="match status" value="1"/>
</dbReference>
<gene>
    <name evidence="3" type="ORF">GCM10011611_30940</name>
</gene>
<reference evidence="3" key="2">
    <citation type="submission" date="2020-09" db="EMBL/GenBank/DDBJ databases">
        <authorList>
            <person name="Sun Q."/>
            <person name="Zhou Y."/>
        </authorList>
    </citation>
    <scope>NUCLEOTIDE SEQUENCE</scope>
    <source>
        <strain evidence="3">CGMCC 1.15725</strain>
    </source>
</reference>
<dbReference type="GO" id="GO:0008237">
    <property type="term" value="F:metallopeptidase activity"/>
    <property type="evidence" value="ECO:0007669"/>
    <property type="project" value="InterPro"/>
</dbReference>
<dbReference type="Proteomes" id="UP000646365">
    <property type="component" value="Unassembled WGS sequence"/>
</dbReference>
<comment type="caution">
    <text evidence="3">The sequence shown here is derived from an EMBL/GenBank/DDBJ whole genome shotgun (WGS) entry which is preliminary data.</text>
</comment>
<organism evidence="3 4">
    <name type="scientific">Aliidongia dinghuensis</name>
    <dbReference type="NCBI Taxonomy" id="1867774"/>
    <lineage>
        <taxon>Bacteria</taxon>
        <taxon>Pseudomonadati</taxon>
        <taxon>Pseudomonadota</taxon>
        <taxon>Alphaproteobacteria</taxon>
        <taxon>Rhodospirillales</taxon>
        <taxon>Dongiaceae</taxon>
        <taxon>Aliidongia</taxon>
    </lineage>
</organism>